<organism evidence="5 6">
    <name type="scientific">Saccoglossus kowalevskii</name>
    <name type="common">Acorn worm</name>
    <dbReference type="NCBI Taxonomy" id="10224"/>
    <lineage>
        <taxon>Eukaryota</taxon>
        <taxon>Metazoa</taxon>
        <taxon>Hemichordata</taxon>
        <taxon>Enteropneusta</taxon>
        <taxon>Harrimaniidae</taxon>
        <taxon>Saccoglossus</taxon>
    </lineage>
</organism>
<keyword evidence="2 3" id="KW-0143">Chaperone</keyword>
<evidence type="ECO:0000256" key="2">
    <source>
        <dbReference type="ARBA" id="ARBA00023186"/>
    </source>
</evidence>
<dbReference type="InterPro" id="IPR009053">
    <property type="entry name" value="Prefoldin"/>
</dbReference>
<evidence type="ECO:0000256" key="1">
    <source>
        <dbReference type="ARBA" id="ARBA00008045"/>
    </source>
</evidence>
<dbReference type="CDD" id="cd23165">
    <property type="entry name" value="Prefoldin_4"/>
    <property type="match status" value="1"/>
</dbReference>
<dbReference type="Pfam" id="PF01920">
    <property type="entry name" value="Prefoldin_2"/>
    <property type="match status" value="1"/>
</dbReference>
<comment type="function">
    <text evidence="3">Binds specifically to cytosolic chaperonin (c-CPN) and transfers target proteins to it. Binds to nascent polypeptide chain and promotes folding in an environment in which there are many competing pathways for nonnative proteins.</text>
</comment>
<keyword evidence="5" id="KW-1185">Reference proteome</keyword>
<name>A0ABM0GV28_SACKO</name>
<evidence type="ECO:0000256" key="3">
    <source>
        <dbReference type="PIRNR" id="PIRNR016477"/>
    </source>
</evidence>
<evidence type="ECO:0000313" key="6">
    <source>
        <dbReference type="RefSeq" id="XP_002737961.1"/>
    </source>
</evidence>
<dbReference type="Proteomes" id="UP000694865">
    <property type="component" value="Unplaced"/>
</dbReference>
<dbReference type="PANTHER" id="PTHR21100:SF9">
    <property type="entry name" value="PREFOLDIN SUBUNIT 4"/>
    <property type="match status" value="1"/>
</dbReference>
<dbReference type="GeneID" id="100368381"/>
<comment type="subunit">
    <text evidence="3">Heterohexamer of two PFD-alpha type and four PFD-beta type subunits.</text>
</comment>
<dbReference type="PANTHER" id="PTHR21100">
    <property type="entry name" value="PREFOLDIN SUBUNIT 4"/>
    <property type="match status" value="1"/>
</dbReference>
<proteinExistence type="inferred from homology"/>
<comment type="similarity">
    <text evidence="1 3">Belongs to the prefoldin subunit beta family.</text>
</comment>
<reference evidence="6" key="1">
    <citation type="submission" date="2025-08" db="UniProtKB">
        <authorList>
            <consortium name="RefSeq"/>
        </authorList>
    </citation>
    <scope>IDENTIFICATION</scope>
    <source>
        <tissue evidence="6">Testes</tissue>
    </source>
</reference>
<gene>
    <name evidence="6" type="primary">LOC100368381</name>
</gene>
<protein>
    <recommendedName>
        <fullName evidence="3">Prefoldin subunit 4</fullName>
    </recommendedName>
</protein>
<sequence length="136" mass="15371">MAATSVQKGSMSDSSVQVTYEDQQKINKFARKNSKLSELKEDIQSKKKELQNLQDASDDLVLLDDSELVPYQIGEVFVNHSIDETQELIEKAKAGIEAEIRALEEQVTKIQALLQELKIQLYAKFGKNINLEADEE</sequence>
<dbReference type="PIRSF" id="PIRSF016477">
    <property type="entry name" value="Prefoldin_subunit_4"/>
    <property type="match status" value="1"/>
</dbReference>
<evidence type="ECO:0000313" key="5">
    <source>
        <dbReference type="Proteomes" id="UP000694865"/>
    </source>
</evidence>
<feature type="coiled-coil region" evidence="4">
    <location>
        <begin position="29"/>
        <end position="120"/>
    </location>
</feature>
<accession>A0ABM0GV28</accession>
<dbReference type="RefSeq" id="XP_002737961.1">
    <property type="nucleotide sequence ID" value="XM_002737915.2"/>
</dbReference>
<dbReference type="Gene3D" id="1.10.287.370">
    <property type="match status" value="1"/>
</dbReference>
<dbReference type="SUPFAM" id="SSF46579">
    <property type="entry name" value="Prefoldin"/>
    <property type="match status" value="1"/>
</dbReference>
<keyword evidence="4" id="KW-0175">Coiled coil</keyword>
<dbReference type="InterPro" id="IPR002777">
    <property type="entry name" value="PFD_beta-like"/>
</dbReference>
<evidence type="ECO:0000256" key="4">
    <source>
        <dbReference type="SAM" id="Coils"/>
    </source>
</evidence>
<dbReference type="InterPro" id="IPR016661">
    <property type="entry name" value="PFDN4"/>
</dbReference>